<dbReference type="AlphaFoldDB" id="V5WM76"/>
<dbReference type="GO" id="GO:0016491">
    <property type="term" value="F:oxidoreductase activity"/>
    <property type="evidence" value="ECO:0007669"/>
    <property type="project" value="InterPro"/>
</dbReference>
<sequence length="287" mass="32004">MRKREYGNTGIQLSVIGFGGILVMNETTRDSRLAVSKAVDAGINYFDVAPNYGNAQEMLGPALQQYRKDVFLACKTQLRSGDQAESDLIESFRLLKTDWFDLYQLHAVATREDVEQILAPGGALETLDKAKKEGKVRHLGFSAHSEEAAIALLDAYDFDSILFPVNWVTWYAGDFGKKVLPLAREKHAAILALKALAKHAVPEGHNGPVEKAWYWPVESYEEALTGLRFTLGMEGVTAAVSPGDPRLFEWIIRAEQEYDPLTPGEQTQLEKEAAKYGLIFDAHQSQW</sequence>
<name>V5WM76_9SPIO</name>
<dbReference type="Pfam" id="PF00248">
    <property type="entry name" value="Aldo_ket_red"/>
    <property type="match status" value="1"/>
</dbReference>
<dbReference type="EMBL" id="CP006939">
    <property type="protein sequence ID" value="AHC16720.1"/>
    <property type="molecule type" value="Genomic_DNA"/>
</dbReference>
<dbReference type="PRINTS" id="PR00069">
    <property type="entry name" value="ALDKETRDTASE"/>
</dbReference>
<dbReference type="eggNOG" id="COG0667">
    <property type="taxonomic scope" value="Bacteria"/>
</dbReference>
<organism evidence="2 3">
    <name type="scientific">Salinispira pacifica</name>
    <dbReference type="NCBI Taxonomy" id="1307761"/>
    <lineage>
        <taxon>Bacteria</taxon>
        <taxon>Pseudomonadati</taxon>
        <taxon>Spirochaetota</taxon>
        <taxon>Spirochaetia</taxon>
        <taxon>Spirochaetales</taxon>
        <taxon>Spirochaetaceae</taxon>
        <taxon>Salinispira</taxon>
    </lineage>
</organism>
<proteinExistence type="predicted"/>
<dbReference type="RefSeq" id="WP_024269608.1">
    <property type="nucleotide sequence ID" value="NC_023035.1"/>
</dbReference>
<dbReference type="InterPro" id="IPR023210">
    <property type="entry name" value="NADP_OxRdtase_dom"/>
</dbReference>
<dbReference type="CDD" id="cd19100">
    <property type="entry name" value="AKR_unchar"/>
    <property type="match status" value="1"/>
</dbReference>
<protein>
    <submittedName>
        <fullName evidence="2">Aldo/keto reductase</fullName>
    </submittedName>
</protein>
<keyword evidence="3" id="KW-1185">Reference proteome</keyword>
<reference evidence="2 3" key="1">
    <citation type="journal article" date="2015" name="Stand. Genomic Sci.">
        <title>Complete genome sequence and description of Salinispira pacifica gen. nov., sp. nov., a novel spirochaete isolated form a hypersaline microbial mat.</title>
        <authorList>
            <person name="Ben Hania W."/>
            <person name="Joseph M."/>
            <person name="Schumann P."/>
            <person name="Bunk B."/>
            <person name="Fiebig A."/>
            <person name="Sproer C."/>
            <person name="Klenk H.P."/>
            <person name="Fardeau M.L."/>
            <person name="Spring S."/>
        </authorList>
    </citation>
    <scope>NUCLEOTIDE SEQUENCE [LARGE SCALE GENOMIC DNA]</scope>
    <source>
        <strain evidence="2 3">L21-RPul-D2</strain>
    </source>
</reference>
<dbReference type="PANTHER" id="PTHR43312:SF1">
    <property type="entry name" value="NADP-DEPENDENT OXIDOREDUCTASE DOMAIN-CONTAINING PROTEIN"/>
    <property type="match status" value="1"/>
</dbReference>
<evidence type="ECO:0000313" key="2">
    <source>
        <dbReference type="EMBL" id="AHC16720.1"/>
    </source>
</evidence>
<feature type="domain" description="NADP-dependent oxidoreductase" evidence="1">
    <location>
        <begin position="16"/>
        <end position="198"/>
    </location>
</feature>
<evidence type="ECO:0000313" key="3">
    <source>
        <dbReference type="Proteomes" id="UP000018680"/>
    </source>
</evidence>
<dbReference type="PANTHER" id="PTHR43312">
    <property type="entry name" value="D-THREO-ALDOSE 1-DEHYDROGENASE"/>
    <property type="match status" value="1"/>
</dbReference>
<dbReference type="InterPro" id="IPR020471">
    <property type="entry name" value="AKR"/>
</dbReference>
<dbReference type="KEGG" id="slr:L21SP2_3382"/>
<dbReference type="InterPro" id="IPR036812">
    <property type="entry name" value="NAD(P)_OxRdtase_dom_sf"/>
</dbReference>
<accession>V5WM76</accession>
<dbReference type="InterPro" id="IPR053135">
    <property type="entry name" value="AKR2_Oxidoreductase"/>
</dbReference>
<dbReference type="Gene3D" id="3.20.20.100">
    <property type="entry name" value="NADP-dependent oxidoreductase domain"/>
    <property type="match status" value="1"/>
</dbReference>
<gene>
    <name evidence="2" type="ORF">L21SP2_3382</name>
</gene>
<evidence type="ECO:0000259" key="1">
    <source>
        <dbReference type="Pfam" id="PF00248"/>
    </source>
</evidence>
<dbReference type="SUPFAM" id="SSF51430">
    <property type="entry name" value="NAD(P)-linked oxidoreductase"/>
    <property type="match status" value="1"/>
</dbReference>
<dbReference type="HOGENOM" id="CLU_023205_3_0_12"/>
<dbReference type="PATRIC" id="fig|1307761.3.peg.3371"/>
<dbReference type="Proteomes" id="UP000018680">
    <property type="component" value="Chromosome"/>
</dbReference>
<dbReference type="OrthoDB" id="9804790at2"/>
<dbReference type="STRING" id="1307761.L21SP2_3382"/>